<dbReference type="EMBL" id="ATLV01025920">
    <property type="status" value="NOT_ANNOTATED_CDS"/>
    <property type="molecule type" value="Genomic_DNA"/>
</dbReference>
<dbReference type="GO" id="GO:0005737">
    <property type="term" value="C:cytoplasm"/>
    <property type="evidence" value="ECO:0007669"/>
    <property type="project" value="TreeGrafter"/>
</dbReference>
<feature type="chain" id="PRO_5010760048" description="Aminopeptidase N" evidence="22">
    <location>
        <begin position="24"/>
        <end position="1891"/>
    </location>
</feature>
<evidence type="ECO:0000256" key="6">
    <source>
        <dbReference type="ARBA" id="ARBA00022475"/>
    </source>
</evidence>
<comment type="catalytic activity">
    <reaction evidence="1">
        <text>Release of an N-terminal amino acid, Xaa-|-Yaa- from a peptide, amide or arylamide. Xaa is preferably Ala, but may be most amino acids including Pro (slow action). When a terminal hydrophobic residue is followed by a prolyl residue, the two may be released as an intact Xaa-Pro dipeptide.</text>
        <dbReference type="EC" id="3.4.11.2"/>
    </reaction>
</comment>
<dbReference type="EMBL" id="ATLV01025919">
    <property type="status" value="NOT_ANNOTATED_CDS"/>
    <property type="molecule type" value="Genomic_DNA"/>
</dbReference>
<feature type="binding site" evidence="19">
    <location>
        <position position="1309"/>
    </location>
    <ligand>
        <name>Zn(2+)</name>
        <dbReference type="ChEBI" id="CHEBI:29105"/>
        <note>catalytic</note>
    </ligand>
</feature>
<evidence type="ECO:0000256" key="16">
    <source>
        <dbReference type="ARBA" id="ARBA00023180"/>
    </source>
</evidence>
<keyword evidence="26" id="KW-0031">Aminopeptidase</keyword>
<feature type="signal peptide" evidence="22">
    <location>
        <begin position="1"/>
        <end position="23"/>
    </location>
</feature>
<feature type="domain" description="Aminopeptidase N-like N-terminal" evidence="25">
    <location>
        <begin position="1005"/>
        <end position="1199"/>
    </location>
</feature>
<dbReference type="Proteomes" id="UP000030765">
    <property type="component" value="Unassembled WGS sequence"/>
</dbReference>
<dbReference type="GO" id="GO:0042277">
    <property type="term" value="F:peptide binding"/>
    <property type="evidence" value="ECO:0007669"/>
    <property type="project" value="TreeGrafter"/>
</dbReference>
<keyword evidence="15" id="KW-1015">Disulfide bond</keyword>
<keyword evidence="12 19" id="KW-0862">Zinc</keyword>
<dbReference type="Gene3D" id="2.60.40.1910">
    <property type="match status" value="2"/>
</dbReference>
<evidence type="ECO:0000256" key="5">
    <source>
        <dbReference type="ARBA" id="ARBA00015611"/>
    </source>
</evidence>
<evidence type="ECO:0000256" key="10">
    <source>
        <dbReference type="ARBA" id="ARBA00022729"/>
    </source>
</evidence>
<dbReference type="FunFam" id="1.25.50.20:FF:000001">
    <property type="entry name" value="Aminopeptidase"/>
    <property type="match status" value="2"/>
</dbReference>
<dbReference type="GO" id="GO:0070006">
    <property type="term" value="F:metalloaminopeptidase activity"/>
    <property type="evidence" value="ECO:0007669"/>
    <property type="project" value="TreeGrafter"/>
</dbReference>
<feature type="domain" description="Peptidase M1 membrane alanine aminopeptidase" evidence="23">
    <location>
        <begin position="1229"/>
        <end position="1445"/>
    </location>
</feature>
<dbReference type="FunFam" id="2.60.40.1910:FF:000008">
    <property type="entry name" value="Aminopeptidase"/>
    <property type="match status" value="2"/>
</dbReference>
<keyword evidence="10 22" id="KW-0732">Signal</keyword>
<feature type="domain" description="Aminopeptidase N-like N-terminal" evidence="25">
    <location>
        <begin position="53"/>
        <end position="247"/>
    </location>
</feature>
<reference evidence="27" key="2">
    <citation type="submission" date="2020-05" db="UniProtKB">
        <authorList>
            <consortium name="EnsemblMetazoa"/>
        </authorList>
    </citation>
    <scope>IDENTIFICATION</scope>
</reference>
<evidence type="ECO:0000256" key="12">
    <source>
        <dbReference type="ARBA" id="ARBA00022833"/>
    </source>
</evidence>
<evidence type="ECO:0000256" key="21">
    <source>
        <dbReference type="SAM" id="Phobius"/>
    </source>
</evidence>
<organism evidence="26">
    <name type="scientific">Anopheles sinensis</name>
    <name type="common">Mosquito</name>
    <dbReference type="NCBI Taxonomy" id="74873"/>
    <lineage>
        <taxon>Eukaryota</taxon>
        <taxon>Metazoa</taxon>
        <taxon>Ecdysozoa</taxon>
        <taxon>Arthropoda</taxon>
        <taxon>Hexapoda</taxon>
        <taxon>Insecta</taxon>
        <taxon>Pterygota</taxon>
        <taxon>Neoptera</taxon>
        <taxon>Endopterygota</taxon>
        <taxon>Diptera</taxon>
        <taxon>Nematocera</taxon>
        <taxon>Culicoidea</taxon>
        <taxon>Culicidae</taxon>
        <taxon>Anophelinae</taxon>
        <taxon>Anopheles</taxon>
    </lineage>
</organism>
<dbReference type="SUPFAM" id="SSF63737">
    <property type="entry name" value="Leukotriene A4 hydrolase N-terminal domain"/>
    <property type="match status" value="2"/>
</dbReference>
<keyword evidence="7" id="KW-0336">GPI-anchor</keyword>
<evidence type="ECO:0000256" key="7">
    <source>
        <dbReference type="ARBA" id="ARBA00022622"/>
    </source>
</evidence>
<dbReference type="PANTHER" id="PTHR11533:SF301">
    <property type="entry name" value="AMINOPEPTIDASE"/>
    <property type="match status" value="1"/>
</dbReference>
<dbReference type="GO" id="GO:0006508">
    <property type="term" value="P:proteolysis"/>
    <property type="evidence" value="ECO:0007669"/>
    <property type="project" value="UniProtKB-KW"/>
</dbReference>
<dbReference type="PANTHER" id="PTHR11533">
    <property type="entry name" value="PROTEASE M1 ZINC METALLOPROTEASE"/>
    <property type="match status" value="1"/>
</dbReference>
<accession>A0A084WR43</accession>
<dbReference type="GO" id="GO:0098552">
    <property type="term" value="C:side of membrane"/>
    <property type="evidence" value="ECO:0007669"/>
    <property type="project" value="UniProtKB-KW"/>
</dbReference>
<evidence type="ECO:0000256" key="20">
    <source>
        <dbReference type="PIRSR" id="PIRSR634016-4"/>
    </source>
</evidence>
<evidence type="ECO:0000256" key="3">
    <source>
        <dbReference type="ARBA" id="ARBA00010136"/>
    </source>
</evidence>
<feature type="domain" description="ERAP1-like C-terminal" evidence="24">
    <location>
        <begin position="574"/>
        <end position="877"/>
    </location>
</feature>
<dbReference type="GO" id="GO:0043171">
    <property type="term" value="P:peptide catabolic process"/>
    <property type="evidence" value="ECO:0007669"/>
    <property type="project" value="TreeGrafter"/>
</dbReference>
<dbReference type="InterPro" id="IPR034016">
    <property type="entry name" value="M1_APN-typ"/>
</dbReference>
<dbReference type="FunFam" id="1.10.390.10:FF:000019">
    <property type="entry name" value="Aminopeptidase"/>
    <property type="match status" value="2"/>
</dbReference>
<evidence type="ECO:0000256" key="4">
    <source>
        <dbReference type="ARBA" id="ARBA00012564"/>
    </source>
</evidence>
<feature type="domain" description="Peptidase M1 membrane alanine aminopeptidase" evidence="23">
    <location>
        <begin position="277"/>
        <end position="497"/>
    </location>
</feature>
<dbReference type="InterPro" id="IPR014782">
    <property type="entry name" value="Peptidase_M1_dom"/>
</dbReference>
<evidence type="ECO:0000259" key="24">
    <source>
        <dbReference type="Pfam" id="PF11838"/>
    </source>
</evidence>
<evidence type="ECO:0000256" key="1">
    <source>
        <dbReference type="ARBA" id="ARBA00000098"/>
    </source>
</evidence>
<proteinExistence type="inferred from homology"/>
<dbReference type="EMBL" id="KE525402">
    <property type="protein sequence ID" value="KFB52687.1"/>
    <property type="molecule type" value="Genomic_DNA"/>
</dbReference>
<dbReference type="Pfam" id="PF11838">
    <property type="entry name" value="ERAP1_C"/>
    <property type="match status" value="2"/>
</dbReference>
<evidence type="ECO:0000256" key="13">
    <source>
        <dbReference type="ARBA" id="ARBA00023049"/>
    </source>
</evidence>
<dbReference type="PRINTS" id="PR00756">
    <property type="entry name" value="ALADIPTASE"/>
</dbReference>
<dbReference type="VEuPathDB" id="VectorBase:ASIS005482"/>
<feature type="transmembrane region" description="Helical" evidence="21">
    <location>
        <begin position="953"/>
        <end position="971"/>
    </location>
</feature>
<evidence type="ECO:0000313" key="28">
    <source>
        <dbReference type="Proteomes" id="UP000030765"/>
    </source>
</evidence>
<evidence type="ECO:0000313" key="27">
    <source>
        <dbReference type="EnsemblMetazoa" id="ASIC020944-PA"/>
    </source>
</evidence>
<keyword evidence="9 19" id="KW-0479">Metal-binding</keyword>
<keyword evidence="21" id="KW-1133">Transmembrane helix</keyword>
<dbReference type="EMBL" id="ATLV01025921">
    <property type="status" value="NOT_ANNOTATED_CDS"/>
    <property type="molecule type" value="Genomic_DNA"/>
</dbReference>
<dbReference type="Gene3D" id="1.10.390.10">
    <property type="entry name" value="Neutral Protease Domain 2"/>
    <property type="match status" value="2"/>
</dbReference>
<dbReference type="InterPro" id="IPR027268">
    <property type="entry name" value="Peptidase_M4/M1_CTD_sf"/>
</dbReference>
<dbReference type="InterPro" id="IPR042097">
    <property type="entry name" value="Aminopeptidase_N-like_N_sf"/>
</dbReference>
<comment type="cofactor">
    <cofactor evidence="19">
        <name>Zn(2+)</name>
        <dbReference type="ChEBI" id="CHEBI:29105"/>
    </cofactor>
    <text evidence="19">Binds 1 zinc ion per subunit.</text>
</comment>
<dbReference type="STRING" id="74873.A0A084WR43"/>
<evidence type="ECO:0000256" key="15">
    <source>
        <dbReference type="ARBA" id="ARBA00023157"/>
    </source>
</evidence>
<dbReference type="Gene3D" id="2.60.40.1730">
    <property type="entry name" value="tricorn interacting facor f3 domain"/>
    <property type="match status" value="2"/>
</dbReference>
<evidence type="ECO:0000256" key="17">
    <source>
        <dbReference type="ARBA" id="ARBA00023288"/>
    </source>
</evidence>
<feature type="transmembrane region" description="Helical" evidence="21">
    <location>
        <begin position="921"/>
        <end position="941"/>
    </location>
</feature>
<evidence type="ECO:0000256" key="9">
    <source>
        <dbReference type="ARBA" id="ARBA00022723"/>
    </source>
</evidence>
<dbReference type="OMA" id="IALKYDC"/>
<dbReference type="SUPFAM" id="SSF55486">
    <property type="entry name" value="Metalloproteases ('zincins'), catalytic domain"/>
    <property type="match status" value="2"/>
</dbReference>
<dbReference type="Pfam" id="PF17900">
    <property type="entry name" value="Peptidase_M1_N"/>
    <property type="match status" value="2"/>
</dbReference>
<dbReference type="EC" id="3.4.11.2" evidence="4"/>
<dbReference type="Pfam" id="PF01433">
    <property type="entry name" value="Peptidase_M1"/>
    <property type="match status" value="2"/>
</dbReference>
<dbReference type="InterPro" id="IPR045357">
    <property type="entry name" value="Aminopeptidase_N-like_N"/>
</dbReference>
<feature type="binding site" evidence="19">
    <location>
        <position position="1305"/>
    </location>
    <ligand>
        <name>Zn(2+)</name>
        <dbReference type="ChEBI" id="CHEBI:29105"/>
        <note>catalytic</note>
    </ligand>
</feature>
<evidence type="ECO:0000259" key="23">
    <source>
        <dbReference type="Pfam" id="PF01433"/>
    </source>
</evidence>
<dbReference type="OrthoDB" id="10031169at2759"/>
<keyword evidence="8" id="KW-0645">Protease</keyword>
<dbReference type="VEuPathDB" id="VectorBase:ASIC020944"/>
<dbReference type="VEuPathDB" id="VectorBase:ASIS009305"/>
<dbReference type="InterPro" id="IPR024571">
    <property type="entry name" value="ERAP1-like_C_dom"/>
</dbReference>
<reference evidence="26 28" key="1">
    <citation type="journal article" date="2014" name="BMC Genomics">
        <title>Genome sequence of Anopheles sinensis provides insight into genetics basis of mosquito competence for malaria parasites.</title>
        <authorList>
            <person name="Zhou D."/>
            <person name="Zhang D."/>
            <person name="Ding G."/>
            <person name="Shi L."/>
            <person name="Hou Q."/>
            <person name="Ye Y."/>
            <person name="Xu Y."/>
            <person name="Zhou H."/>
            <person name="Xiong C."/>
            <person name="Li S."/>
            <person name="Yu J."/>
            <person name="Hong S."/>
            <person name="Yu X."/>
            <person name="Zou P."/>
            <person name="Chen C."/>
            <person name="Chang X."/>
            <person name="Wang W."/>
            <person name="Lv Y."/>
            <person name="Sun Y."/>
            <person name="Ma L."/>
            <person name="Shen B."/>
            <person name="Zhu C."/>
        </authorList>
    </citation>
    <scope>NUCLEOTIDE SEQUENCE [LARGE SCALE GENOMIC DNA]</scope>
</reference>
<dbReference type="EMBL" id="ATLV01025918">
    <property type="status" value="NOT_ANNOTATED_CDS"/>
    <property type="molecule type" value="Genomic_DNA"/>
</dbReference>
<comment type="similarity">
    <text evidence="3">Belongs to the peptidase M1 family.</text>
</comment>
<feature type="domain" description="ERAP1-like C-terminal" evidence="24">
    <location>
        <begin position="1526"/>
        <end position="1830"/>
    </location>
</feature>
<protein>
    <recommendedName>
        <fullName evidence="5">Aminopeptidase N</fullName>
        <ecNumber evidence="4">3.4.11.2</ecNumber>
    </recommendedName>
</protein>
<dbReference type="FunFam" id="2.60.40.1730:FF:000013">
    <property type="entry name" value="Aminopeptidase"/>
    <property type="match status" value="2"/>
</dbReference>
<evidence type="ECO:0000256" key="22">
    <source>
        <dbReference type="SAM" id="SignalP"/>
    </source>
</evidence>
<feature type="binding site" evidence="19">
    <location>
        <position position="1328"/>
    </location>
    <ligand>
        <name>Zn(2+)</name>
        <dbReference type="ChEBI" id="CHEBI:29105"/>
        <note>catalytic</note>
    </ligand>
</feature>
<evidence type="ECO:0000313" key="26">
    <source>
        <dbReference type="EMBL" id="KFB52687.1"/>
    </source>
</evidence>
<evidence type="ECO:0000256" key="19">
    <source>
        <dbReference type="PIRSR" id="PIRSR634016-3"/>
    </source>
</evidence>
<sequence>MTSMKVLALVAIVACSFVLTSRASPLDPERYLLVEAEPRAQPEDYRLNDDVWPTHYEIEIKPYIEAEAGKQAFTFDGNTKITVKTEKQGVTQIKLHMARMDISAWSVVRKSDNSLVQTLTQTYDSETEVLTLPLATGVTLLPNTEYVLSFTYVGNMDDDMHGFYRSYYLLNGVKVWLGSTQFQQTHARRAFPCFDEPRFKATFQLKINHKTPQYSVYSNTPILNTVPSESGRTLTTFGMTPSMSSYLLAFIVAPYEVNQRENMGILARPQAQNQTQYSLDEGIKVLKALESWIDYPFSNVPEMTRMYMAAVPDFSAGAMENWGLLTYRETNILYRSDDSTSLQQQRIAAVIAHEIAHQWFGDLLTCEWWDVTWLNEGFARYYQFFGTALVEPSWDLEHQFVVEQLQGVMQMDSLTSTHPMTHPVYTQSQVSGIFDNISYNKGAVVLRMMEHFMTPSTFQAALRAYVKERQYTAVRPEHLFEAFNRYNPNARTYMEPWTVQSGFPLVTVTSNANGFTITQKRFLVNEPAHSDATLWPLPLTYATKASDFANTNPTFVMTASYAIPMTNAADVEYFILNNQQVGYYRVNYDAVLWGKISKALHSENFGGIHVLNRAQLVDDLFNLARGDVVPYDTALEILEYLKHETEYAPWLAAVNGLTTLARRIHEEDEDLFAIHILDIFAKAYETVKFQAPSATERRVFTYMRQNVLQWACNYGHEACSKAAVAEFERFYQNPSVKVHPDLRQVVYCEGIRKGTKTHFEFLWNQYLSANVATEQILILQGMACASTYELISIMMDAISSENIRSQDKSNAYTYVINNLYTLPHVSRYLQLNHATWAAGHGSYMNVASAFNNLLARLRSDTERDTISAFIEANKNTLGQAAYDSIKNGLADYESNKQFTLRNRDEIHGFLKKKADGGAATVFANMALIVSLLVLVVCRCYTFITFLNIFTHRYLFNNHISLVAIVACSFVLTSRASPLDPERYLLVEAEPRAQPEDYRLNDDVWPTHYEIEIKPYIEAEAGKQAFTFDGNTKITVKTEKQGVTQIKLHMARMDISAWSVVRKSDNSLVQTLTQTYDSETEVLTLPLATGVTLLPNTEYVLSFTYVGNMDDDMHGFYRSYYLLDGAKVWLGSTQFEQTHARRAFPSFDEPRFKATFQLKINHKTPQYSVYSNTPIVNTVPSEAGRTLTTFGITPKMSSYLLAFIVAPYEVNQRENMGILARPQAQNQTQYSLDEGLKLLKALDDWADYPYSSVPEMSRMYMAAVPDFSAGAMENWGLLTYREANILFRSDDSSSMQQQRIATVISHEIAHQWFGDLLTCEWWDVAWLNEGFARYCEYFATALVEPSWELEHQFVVEQVQSAMQMDSLATTHPMTHPVYTQAQASAIFDNISYNKGAVVLRMIEHFMTPTTFLAAIRAYIKDNAYQSVRPDHLFDALNRFNPNVRTNIQPWTVQPGYPLVTVTSNANGFTITQKRFLVNEPVHSDATLWPLPLTYATKASDFANTNPMFVATASYEMPMTNAADVEYFILNNQQVGYYRVNYDAVLWGKISKALHSENFGGIHVLNRAQLVDDLFNLARGDVVPYDTALEILEYLKHETEYAPWLAAVNGLTTLARRIHEEDEDLFAIHILDIFAKAYETVKFQAPSATERRVFTYMRQNVLQWACNYGHEACSKAAVAEFERFYQNPSVKVHPDLRQVVYCEGARKGTKAHFEFLWNQYLSSNVATEQITILRGMGCATTYELISIMMDAIASEHVRSQDKSNAYLYIINNQYNLPHASNYLQQNHAIWAAGHGSYLSVASAFNNLLSRLKSDTERDTISAFIEANKNTLGQDAYDSIKNGLAEYETNKQFTLRNRDEIHGFLKKKADGGAATVFANMALIVSLVMLVVCRW</sequence>
<keyword evidence="14 21" id="KW-0472">Membrane</keyword>
<evidence type="ECO:0000256" key="8">
    <source>
        <dbReference type="ARBA" id="ARBA00022670"/>
    </source>
</evidence>
<dbReference type="CDD" id="cd09601">
    <property type="entry name" value="M1_APN-Q_like"/>
    <property type="match status" value="2"/>
</dbReference>
<evidence type="ECO:0000259" key="25">
    <source>
        <dbReference type="Pfam" id="PF17900"/>
    </source>
</evidence>
<keyword evidence="28" id="KW-1185">Reference proteome</keyword>
<feature type="active site" description="Proton acceptor" evidence="18">
    <location>
        <position position="1306"/>
    </location>
</feature>
<keyword evidence="11" id="KW-0378">Hydrolase</keyword>
<dbReference type="EnsemblMetazoa" id="ASIC020944-RA">
    <property type="protein sequence ID" value="ASIC020944-PA"/>
    <property type="gene ID" value="ASIC020944"/>
</dbReference>
<evidence type="ECO:0000256" key="2">
    <source>
        <dbReference type="ARBA" id="ARBA00004609"/>
    </source>
</evidence>
<feature type="transmembrane region" description="Helical" evidence="21">
    <location>
        <begin position="1868"/>
        <end position="1889"/>
    </location>
</feature>
<dbReference type="GO" id="GO:0008270">
    <property type="term" value="F:zinc ion binding"/>
    <property type="evidence" value="ECO:0007669"/>
    <property type="project" value="InterPro"/>
</dbReference>
<evidence type="ECO:0000256" key="11">
    <source>
        <dbReference type="ARBA" id="ARBA00022801"/>
    </source>
</evidence>
<dbReference type="GO" id="GO:0005886">
    <property type="term" value="C:plasma membrane"/>
    <property type="evidence" value="ECO:0007669"/>
    <property type="project" value="UniProtKB-SubCell"/>
</dbReference>
<dbReference type="InterPro" id="IPR001930">
    <property type="entry name" value="Peptidase_M1"/>
</dbReference>
<evidence type="ECO:0000256" key="18">
    <source>
        <dbReference type="PIRSR" id="PIRSR634016-1"/>
    </source>
</evidence>
<keyword evidence="21" id="KW-0812">Transmembrane</keyword>
<keyword evidence="6" id="KW-1003">Cell membrane</keyword>
<keyword evidence="16" id="KW-0325">Glycoprotein</keyword>
<dbReference type="Gene3D" id="1.25.50.20">
    <property type="match status" value="2"/>
</dbReference>
<name>A0A084WR43_ANOSI</name>
<dbReference type="InterPro" id="IPR050344">
    <property type="entry name" value="Peptidase_M1_aminopeptidases"/>
</dbReference>
<gene>
    <name evidence="26" type="ORF">ZHAS_00020944</name>
</gene>
<dbReference type="GO" id="GO:0005615">
    <property type="term" value="C:extracellular space"/>
    <property type="evidence" value="ECO:0007669"/>
    <property type="project" value="TreeGrafter"/>
</dbReference>
<feature type="site" description="Transition state stabilizer" evidence="20">
    <location>
        <position position="1391"/>
    </location>
</feature>
<dbReference type="GO" id="GO:0016285">
    <property type="term" value="F:alanyl aminopeptidase activity"/>
    <property type="evidence" value="ECO:0007669"/>
    <property type="project" value="UniProtKB-EC"/>
</dbReference>
<comment type="subcellular location">
    <subcellularLocation>
        <location evidence="2">Cell membrane</location>
        <topology evidence="2">Lipid-anchor</topology>
        <topology evidence="2">GPI-anchor</topology>
    </subcellularLocation>
</comment>
<keyword evidence="13" id="KW-0482">Metalloprotease</keyword>
<evidence type="ECO:0000256" key="14">
    <source>
        <dbReference type="ARBA" id="ARBA00023136"/>
    </source>
</evidence>
<keyword evidence="17" id="KW-0449">Lipoprotein</keyword>